<dbReference type="EMBL" id="CADCVQ010000030">
    <property type="protein sequence ID" value="CAA9477613.1"/>
    <property type="molecule type" value="Genomic_DNA"/>
</dbReference>
<feature type="non-terminal residue" evidence="2">
    <location>
        <position position="349"/>
    </location>
</feature>
<feature type="compositionally biased region" description="Basic and acidic residues" evidence="1">
    <location>
        <begin position="183"/>
        <end position="195"/>
    </location>
</feature>
<feature type="compositionally biased region" description="Low complexity" evidence="1">
    <location>
        <begin position="266"/>
        <end position="297"/>
    </location>
</feature>
<keyword evidence="2" id="KW-0067">ATP-binding</keyword>
<feature type="compositionally biased region" description="Basic residues" evidence="1">
    <location>
        <begin position="207"/>
        <end position="236"/>
    </location>
</feature>
<dbReference type="AlphaFoldDB" id="A0A6J4RN15"/>
<name>A0A6J4RN15_9ACTN</name>
<feature type="compositionally biased region" description="Basic and acidic residues" evidence="1">
    <location>
        <begin position="307"/>
        <end position="338"/>
    </location>
</feature>
<sequence length="349" mass="38843">GPEFRAAARRAGPQRLVRDRGGNRPRRRRGVACTARGRGPCGRRRVGLGQVGHRDDADGAHALAERALRRIGEAARPRPRDRQRRPAAQGPRRGDRDDLPGPDDVAEPGAPRRAPDRRADPGAPRRARRRGARPGRRAARAGRDPARPRALRLLPARVLRWHAPTRDDRDGAVLRSRRAHRRRADDGARRHDPGADPRGPQGAAHAHERRHHPRHARPRRRRRHRRPDRGHVRRADRRAGLDGRDLLQPAASVHVGPAGLDHARRPAAPDAAAVDPGDAAVAHHATAGLPLPAALPARARRVPGQARADRAGRRGERPHRPLRGDARAQGRAARDRRPDRPRRRRRDRM</sequence>
<gene>
    <name evidence="2" type="ORF">AVDCRST_MAG67-635</name>
</gene>
<dbReference type="GO" id="GO:0005524">
    <property type="term" value="F:ATP binding"/>
    <property type="evidence" value="ECO:0007669"/>
    <property type="project" value="UniProtKB-KW"/>
</dbReference>
<keyword evidence="2" id="KW-0547">Nucleotide-binding</keyword>
<reference evidence="2" key="1">
    <citation type="submission" date="2020-02" db="EMBL/GenBank/DDBJ databases">
        <authorList>
            <person name="Meier V. D."/>
        </authorList>
    </citation>
    <scope>NUCLEOTIDE SEQUENCE</scope>
    <source>
        <strain evidence="2">AVDCRST_MAG67</strain>
    </source>
</reference>
<protein>
    <submittedName>
        <fullName evidence="2">Oligopeptide transport ATP-binding protein OppD</fullName>
    </submittedName>
</protein>
<evidence type="ECO:0000313" key="2">
    <source>
        <dbReference type="EMBL" id="CAA9477613.1"/>
    </source>
</evidence>
<feature type="region of interest" description="Disordered" evidence="1">
    <location>
        <begin position="1"/>
        <end position="349"/>
    </location>
</feature>
<proteinExistence type="predicted"/>
<evidence type="ECO:0000256" key="1">
    <source>
        <dbReference type="SAM" id="MobiDB-lite"/>
    </source>
</evidence>
<feature type="non-terminal residue" evidence="2">
    <location>
        <position position="1"/>
    </location>
</feature>
<feature type="compositionally biased region" description="Basic residues" evidence="1">
    <location>
        <begin position="125"/>
        <end position="140"/>
    </location>
</feature>
<accession>A0A6J4RN15</accession>
<organism evidence="2">
    <name type="scientific">uncultured Solirubrobacteraceae bacterium</name>
    <dbReference type="NCBI Taxonomy" id="1162706"/>
    <lineage>
        <taxon>Bacteria</taxon>
        <taxon>Bacillati</taxon>
        <taxon>Actinomycetota</taxon>
        <taxon>Thermoleophilia</taxon>
        <taxon>Solirubrobacterales</taxon>
        <taxon>Solirubrobacteraceae</taxon>
        <taxon>environmental samples</taxon>
    </lineage>
</organism>
<feature type="compositionally biased region" description="Basic residues" evidence="1">
    <location>
        <begin position="339"/>
        <end position="349"/>
    </location>
</feature>
<feature type="compositionally biased region" description="Basic and acidic residues" evidence="1">
    <location>
        <begin position="52"/>
        <end position="80"/>
    </location>
</feature>